<gene>
    <name evidence="1" type="ORF">CISG_10070</name>
</gene>
<reference evidence="2" key="1">
    <citation type="journal article" date="2010" name="Genome Res.">
        <title>Population genomic sequencing of Coccidioides fungi reveals recent hybridization and transposon control.</title>
        <authorList>
            <person name="Neafsey D.E."/>
            <person name="Barker B.M."/>
            <person name="Sharpton T.J."/>
            <person name="Stajich J.E."/>
            <person name="Park D.J."/>
            <person name="Whiston E."/>
            <person name="Hung C.-Y."/>
            <person name="McMahan C."/>
            <person name="White J."/>
            <person name="Sykes S."/>
            <person name="Heiman D."/>
            <person name="Young S."/>
            <person name="Zeng Q."/>
            <person name="Abouelleil A."/>
            <person name="Aftuck L."/>
            <person name="Bessette D."/>
            <person name="Brown A."/>
            <person name="FitzGerald M."/>
            <person name="Lui A."/>
            <person name="Macdonald J.P."/>
            <person name="Priest M."/>
            <person name="Orbach M.J."/>
            <person name="Galgiani J.N."/>
            <person name="Kirkland T.N."/>
            <person name="Cole G.T."/>
            <person name="Birren B.W."/>
            <person name="Henn M.R."/>
            <person name="Taylor J.W."/>
            <person name="Rounsley S.D."/>
        </authorList>
    </citation>
    <scope>NUCLEOTIDE SEQUENCE [LARGE SCALE GENOMIC DNA]</scope>
    <source>
        <strain evidence="2">RMSCC 3703</strain>
    </source>
</reference>
<organism evidence="1 2">
    <name type="scientific">Coccidioides immitis RMSCC 3703</name>
    <dbReference type="NCBI Taxonomy" id="454286"/>
    <lineage>
        <taxon>Eukaryota</taxon>
        <taxon>Fungi</taxon>
        <taxon>Dikarya</taxon>
        <taxon>Ascomycota</taxon>
        <taxon>Pezizomycotina</taxon>
        <taxon>Eurotiomycetes</taxon>
        <taxon>Eurotiomycetidae</taxon>
        <taxon>Onygenales</taxon>
        <taxon>Onygenaceae</taxon>
        <taxon>Coccidioides</taxon>
    </lineage>
</organism>
<accession>A0A0J8QMT7</accession>
<dbReference type="Proteomes" id="UP000054559">
    <property type="component" value="Unassembled WGS sequence"/>
</dbReference>
<evidence type="ECO:0000313" key="1">
    <source>
        <dbReference type="EMBL" id="KMU73781.1"/>
    </source>
</evidence>
<dbReference type="AlphaFoldDB" id="A0A0J8QMT7"/>
<sequence length="183" mass="19922">MPAFLLLGHGEEVEFLSKRRSRKVGIDHREANKEILEKLLQSQRIPLLALGDLIAQQRDPRVRDTTPNMAGSLVPCQDVQNTIQKIMQAANKQTLLKVLGLHAIINLTPTSLCSDSEHLAQFDQVRKILQLQNLPAFALKIRYGDAVAADSSCASSLTLSPALIIFSSSSRSTMGGTAPQVPG</sequence>
<evidence type="ECO:0000313" key="2">
    <source>
        <dbReference type="Proteomes" id="UP000054559"/>
    </source>
</evidence>
<dbReference type="EMBL" id="DS268257">
    <property type="protein sequence ID" value="KMU73781.1"/>
    <property type="molecule type" value="Genomic_DNA"/>
</dbReference>
<protein>
    <submittedName>
        <fullName evidence="1">Uncharacterized protein</fullName>
    </submittedName>
</protein>
<name>A0A0J8QMT7_COCIT</name>
<proteinExistence type="predicted"/>